<dbReference type="PANTHER" id="PTHR30007:SF1">
    <property type="entry name" value="BLR1914 PROTEIN"/>
    <property type="match status" value="1"/>
</dbReference>
<sequence>MRRHELTEREWKLIQPHTLGQAGTAGGTGRNNRHFVNAVVYRVRTGCAWRDLPERFGLWNTVARRFRRWALAGVWESLFQAVQEPDYAWVLVDSTTVKAHKAAAGQKSTAAAESLGRSRGGFSTKVHAVVDALGNCLLLKLTPGEQADCTVLPELLAALPEKPGAVVADKAYDTNAVLAAVAGQHAQAVIPPKANRIDQRAYDENLYADRNKVERFFGRLKEARGFATRYEKTATCFLASAHLLAALDWLR</sequence>
<comment type="caution">
    <text evidence="3">The sequence shown here is derived from an EMBL/GenBank/DDBJ whole genome shotgun (WGS) entry which is preliminary data.</text>
</comment>
<reference evidence="3 4" key="1">
    <citation type="submission" date="2020-05" db="EMBL/GenBank/DDBJ databases">
        <title>Hymenobacter terrestris sp. nov. and Hymenobacter lapidiphilus sp. nov., isolated from regoliths in Antarctica.</title>
        <authorList>
            <person name="Sedlacek I."/>
            <person name="Pantucek R."/>
            <person name="Zeman M."/>
            <person name="Holochova P."/>
            <person name="Kralova S."/>
            <person name="Stankova E."/>
            <person name="Sedo O."/>
            <person name="Micenkova L."/>
            <person name="Svec P."/>
            <person name="Gupta V."/>
            <person name="Sood U."/>
            <person name="Korpole U.S."/>
            <person name="Lal R."/>
        </authorList>
    </citation>
    <scope>NUCLEOTIDE SEQUENCE [LARGE SCALE GENOMIC DNA]</scope>
    <source>
        <strain evidence="3 4">P5342</strain>
    </source>
</reference>
<protein>
    <submittedName>
        <fullName evidence="3">IS5 family transposase</fullName>
    </submittedName>
</protein>
<dbReference type="GO" id="GO:0003677">
    <property type="term" value="F:DNA binding"/>
    <property type="evidence" value="ECO:0007669"/>
    <property type="project" value="InterPro"/>
</dbReference>
<evidence type="ECO:0000313" key="4">
    <source>
        <dbReference type="Proteomes" id="UP000565521"/>
    </source>
</evidence>
<gene>
    <name evidence="3" type="ORF">HW554_20265</name>
</gene>
<dbReference type="InterPro" id="IPR025161">
    <property type="entry name" value="IS402-like_dom"/>
</dbReference>
<accession>A0A7Y7U859</accession>
<dbReference type="Pfam" id="PF13340">
    <property type="entry name" value="DUF4096"/>
    <property type="match status" value="1"/>
</dbReference>
<dbReference type="EMBL" id="JABKAU010000103">
    <property type="protein sequence ID" value="NVO33539.1"/>
    <property type="molecule type" value="Genomic_DNA"/>
</dbReference>
<dbReference type="GO" id="GO:0006313">
    <property type="term" value="P:DNA transposition"/>
    <property type="evidence" value="ECO:0007669"/>
    <property type="project" value="InterPro"/>
</dbReference>
<proteinExistence type="predicted"/>
<name>A0A7Y7U859_9BACT</name>
<evidence type="ECO:0000259" key="1">
    <source>
        <dbReference type="Pfam" id="PF01609"/>
    </source>
</evidence>
<organism evidence="3 4">
    <name type="scientific">Hymenobacter lapidiphilus</name>
    <dbReference type="NCBI Taxonomy" id="2608003"/>
    <lineage>
        <taxon>Bacteria</taxon>
        <taxon>Pseudomonadati</taxon>
        <taxon>Bacteroidota</taxon>
        <taxon>Cytophagia</taxon>
        <taxon>Cytophagales</taxon>
        <taxon>Hymenobacteraceae</taxon>
        <taxon>Hymenobacter</taxon>
    </lineage>
</organism>
<evidence type="ECO:0000313" key="3">
    <source>
        <dbReference type="EMBL" id="NVO33539.1"/>
    </source>
</evidence>
<dbReference type="InterPro" id="IPR002559">
    <property type="entry name" value="Transposase_11"/>
</dbReference>
<dbReference type="Pfam" id="PF01609">
    <property type="entry name" value="DDE_Tnp_1"/>
    <property type="match status" value="1"/>
</dbReference>
<feature type="domain" description="Transposase IS4-like" evidence="1">
    <location>
        <begin position="90"/>
        <end position="244"/>
    </location>
</feature>
<evidence type="ECO:0000259" key="2">
    <source>
        <dbReference type="Pfam" id="PF13340"/>
    </source>
</evidence>
<feature type="domain" description="Insertion element IS402-like" evidence="2">
    <location>
        <begin position="6"/>
        <end position="79"/>
    </location>
</feature>
<dbReference type="NCBIfam" id="NF033580">
    <property type="entry name" value="transpos_IS5_3"/>
    <property type="match status" value="1"/>
</dbReference>
<dbReference type="GO" id="GO:0004803">
    <property type="term" value="F:transposase activity"/>
    <property type="evidence" value="ECO:0007669"/>
    <property type="project" value="InterPro"/>
</dbReference>
<dbReference type="PANTHER" id="PTHR30007">
    <property type="entry name" value="PHP DOMAIN PROTEIN"/>
    <property type="match status" value="1"/>
</dbReference>
<keyword evidence="4" id="KW-1185">Reference proteome</keyword>
<dbReference type="AlphaFoldDB" id="A0A7Y7U859"/>
<dbReference type="Proteomes" id="UP000565521">
    <property type="component" value="Unassembled WGS sequence"/>
</dbReference>